<dbReference type="SMART" id="SM01360">
    <property type="entry name" value="A2M"/>
    <property type="match status" value="1"/>
</dbReference>
<name>A0AAE3XUK0_9BACT</name>
<dbReference type="GO" id="GO:0005615">
    <property type="term" value="C:extracellular space"/>
    <property type="evidence" value="ECO:0007669"/>
    <property type="project" value="InterPro"/>
</dbReference>
<evidence type="ECO:0000256" key="2">
    <source>
        <dbReference type="ARBA" id="ARBA00022729"/>
    </source>
</evidence>
<dbReference type="Pfam" id="PF07703">
    <property type="entry name" value="A2M_BRD"/>
    <property type="match status" value="1"/>
</dbReference>
<dbReference type="InterPro" id="IPR021868">
    <property type="entry name" value="Alpha_2_Macroglob_MG3"/>
</dbReference>
<keyword evidence="6" id="KW-1185">Reference proteome</keyword>
<dbReference type="SUPFAM" id="SSF48239">
    <property type="entry name" value="Terpenoid cyclases/Protein prenyltransferases"/>
    <property type="match status" value="1"/>
</dbReference>
<dbReference type="Pfam" id="PF00207">
    <property type="entry name" value="A2M"/>
    <property type="match status" value="1"/>
</dbReference>
<sequence length="1857" mass="208513">MQKTYTQSLSKTKSLMSLLTLAAILLNVWLLPSCNNKQQPSSEEIDKAFSKYVSAYTSGVISKASSIKIILVEEQKNIKVGDIVDSKLFSFDPEIKGKAFWSDKNTIVFQPDNYLNSNQKYKGSFKIDKIMTIDGKLKHFPLNFETVSQHIDLNIYGLKNADEDDPAPQILEGAILTADVADKNNIKKTLNASQESKKLTVNWLKNSEKNVYRFEVIGINRKESASEINLEWNGKEIGAKDSGSKDIEVPALGDFKVTDSKIIRGSDPYILVQFSDIIKPKQRFSDYVQTQGIKNPKFLVDGNQLRIYPKDKTGHQVKLKVFSGFKNVYNFGLKNNYEAILVFEQTKPSIKLTNSKGTILPSTDGLILPFEAVNLKAVDVEVVRIFQNNVLQFLQENDLGGQYQLKRVGRPVIKTQISLNNSGVTDFTVWNRFTLDLSKIIEAEPGAIYQVRINFRKEQSLYDCGENTENADLQDLETPKFVENPDWDPYENSYAPDYEWRERNNPCSNSYYGRKNMIQKNIFASNIGVIAKKGDDKSLKLAITDLRTTKPISSAKIDLFDFQNQMINSGNSDHDGFATIDLDLNPFLVVVSAGSEKAYLKVNDGNAISMSNFDVSGQKIMKGIKGFIYGERGVWRPGDSLHIAFMLEDSKSIIPDDHPVSMTLINPKGQVDQKLVRNSSTGGIYNFSTKVDKEAPTGNWLAKVNVGGAQFTKRIKIETVKPNRLKIDLDFDHETFKISDGNEKGKISVHWLHGAVARNAKVDMDMALSPAKTTFKGYSQYNFDDPAKYFEGNDVKIFDGKVNENGTANIDFELPKESTAPGMLKATIKGKAFEPGGDFSIFSRKFSYYPYSSFVGINLPKGQIKDNLLTTGENHEVSIAVVNDNGVKSNSKVKVELYKLRWRWWWDQSSNNVANYLSNDHRTPVQTKSINTKNGKANWKLNVHDDDWGRYYIRVTDLNSGHSTGKVVFLDWPDWAGRMQSGGGDAASMLVFTSDKKEYNVGENIKLNFPSTAGGRALISVENGTKVIDAFWKETSSGRTNVEIPATAEMAPNVYITITLIQPHANTKNDRPIRMYGTIPVKVSDPHTHLAPVITMPDVLYPNENVSITIQEKNDKAMAFTVAVVDEGLLDLTNFKTPKPWNTFYAREALGVKTWDVYDDVIGAYSGKIERILAIGGDDEIRGNNDKDANRFKPVVKYFGPYKIGEGDSKTINFTMPQYVGSVRTMVIASNEKDKAYGESENTTPVRQSLMVLGTLPRVLGPKEEFKLPVTVFAMDESVKSANINLEVGERLIITGQKTQTVNFTKPGEKVIYFDVKVKESLGASYVKVSGSAAGKKSEWDSEIQIRPANPIVTKIVNKQIEAKGSWQQDVKPFGIDGSNKITIEASVLPPINLEKRLEYLIKYPHGCIEQTTSSVFPQLYLDEIMDLSINQKVRIETNIKQAINRLRSFTTDDGGFAYWPGQSSPSNWGTNYAGHFLIEASKKGYHVPNDMMDKWKNFQKNRANKWQRNSNNGYRDNSLTQAYRLYTLALSGNADLGAMNRLKEVKELSNDAKWRLALAYAINGNKSIANSIISNLNTNTDENDYRYTYGSRLRDQAMILQTLNALNKKEETLDLFNKIAKQLGDPDQWMSTQTTAFCLMAVAEISSGDLFSQELNFTYQPSNGKKETVISQASTKQIDWPEASGSFTLTNGSEGIMFGNLTISGIPTEGEATDEEHLLKMEVIYKDNEGQILNVENIKQGMDFIAHITILNPGTNGNYKDMALTQIFPSGWEILNTRINDTQSNNQQSQFDYQDIRDDRVYTYFDLKSNERKSFSIMLNASYQGKFYLPAVSCEAMYNHDIRAVKAGKWINVLPE</sequence>
<gene>
    <name evidence="5" type="ORF">HNQ88_005071</name>
</gene>
<dbReference type="InterPro" id="IPR047565">
    <property type="entry name" value="Alpha-macroglob_thiol-ester_cl"/>
</dbReference>
<dbReference type="Pfam" id="PF17972">
    <property type="entry name" value="bMG5"/>
    <property type="match status" value="1"/>
</dbReference>
<dbReference type="InterPro" id="IPR011625">
    <property type="entry name" value="A2M_N_BRD"/>
</dbReference>
<evidence type="ECO:0000259" key="3">
    <source>
        <dbReference type="SMART" id="SM01359"/>
    </source>
</evidence>
<dbReference type="Pfam" id="PF17962">
    <property type="entry name" value="bMG6"/>
    <property type="match status" value="1"/>
</dbReference>
<dbReference type="InterPro" id="IPR041246">
    <property type="entry name" value="Bact_MG10"/>
</dbReference>
<evidence type="ECO:0000259" key="4">
    <source>
        <dbReference type="SMART" id="SM01360"/>
    </source>
</evidence>
<dbReference type="Pfam" id="PF17973">
    <property type="entry name" value="bMG10"/>
    <property type="match status" value="1"/>
</dbReference>
<feature type="domain" description="Alpha-2-macroglobulin bait region" evidence="3">
    <location>
        <begin position="990"/>
        <end position="1132"/>
    </location>
</feature>
<accession>A0AAE3XUK0</accession>
<proteinExistence type="inferred from homology"/>
<dbReference type="PANTHER" id="PTHR40094">
    <property type="entry name" value="ALPHA-2-MACROGLOBULIN HOMOLOG"/>
    <property type="match status" value="1"/>
</dbReference>
<dbReference type="CDD" id="cd02891">
    <property type="entry name" value="A2M_like"/>
    <property type="match status" value="1"/>
</dbReference>
<keyword evidence="2" id="KW-0732">Signal</keyword>
<evidence type="ECO:0000313" key="6">
    <source>
        <dbReference type="Proteomes" id="UP001185092"/>
    </source>
</evidence>
<reference evidence="5" key="1">
    <citation type="submission" date="2023-07" db="EMBL/GenBank/DDBJ databases">
        <title>Genomic Encyclopedia of Type Strains, Phase IV (KMG-IV): sequencing the most valuable type-strain genomes for metagenomic binning, comparative biology and taxonomic classification.</title>
        <authorList>
            <person name="Goeker M."/>
        </authorList>
    </citation>
    <scope>NUCLEOTIDE SEQUENCE</scope>
    <source>
        <strain evidence="5">DSM 26174</strain>
    </source>
</reference>
<dbReference type="InterPro" id="IPR011626">
    <property type="entry name" value="Alpha-macroglobulin_TED"/>
</dbReference>
<dbReference type="SMART" id="SM01419">
    <property type="entry name" value="Thiol-ester_cl"/>
    <property type="match status" value="1"/>
</dbReference>
<dbReference type="Proteomes" id="UP001185092">
    <property type="component" value="Unassembled WGS sequence"/>
</dbReference>
<dbReference type="Pfam" id="PF07678">
    <property type="entry name" value="TED_complement"/>
    <property type="match status" value="1"/>
</dbReference>
<dbReference type="InterPro" id="IPR051802">
    <property type="entry name" value="YfhM-like"/>
</dbReference>
<dbReference type="Gene3D" id="2.60.40.1930">
    <property type="match status" value="1"/>
</dbReference>
<dbReference type="Gene3D" id="1.50.10.20">
    <property type="match status" value="1"/>
</dbReference>
<dbReference type="EMBL" id="JAVDQD010000015">
    <property type="protein sequence ID" value="MDR6241984.1"/>
    <property type="molecule type" value="Genomic_DNA"/>
</dbReference>
<evidence type="ECO:0008006" key="7">
    <source>
        <dbReference type="Google" id="ProtNLM"/>
    </source>
</evidence>
<dbReference type="Pfam" id="PF01835">
    <property type="entry name" value="MG2"/>
    <property type="match status" value="1"/>
</dbReference>
<organism evidence="5 6">
    <name type="scientific">Aureibacter tunicatorum</name>
    <dbReference type="NCBI Taxonomy" id="866807"/>
    <lineage>
        <taxon>Bacteria</taxon>
        <taxon>Pseudomonadati</taxon>
        <taxon>Bacteroidota</taxon>
        <taxon>Cytophagia</taxon>
        <taxon>Cytophagales</taxon>
        <taxon>Persicobacteraceae</taxon>
        <taxon>Aureibacter</taxon>
    </lineage>
</organism>
<dbReference type="InterPro" id="IPR041462">
    <property type="entry name" value="Bact_A2M_MG6"/>
</dbReference>
<protein>
    <recommendedName>
        <fullName evidence="7">Alpha-2-macroglobulin domain-containing protein</fullName>
    </recommendedName>
</protein>
<dbReference type="InterPro" id="IPR002890">
    <property type="entry name" value="MG2"/>
</dbReference>
<dbReference type="InterPro" id="IPR041203">
    <property type="entry name" value="Bact_A2M_MG5"/>
</dbReference>
<evidence type="ECO:0000313" key="5">
    <source>
        <dbReference type="EMBL" id="MDR6241984.1"/>
    </source>
</evidence>
<dbReference type="InterPro" id="IPR008930">
    <property type="entry name" value="Terpenoid_cyclase/PrenylTrfase"/>
</dbReference>
<evidence type="ECO:0000256" key="1">
    <source>
        <dbReference type="ARBA" id="ARBA00010556"/>
    </source>
</evidence>
<dbReference type="PANTHER" id="PTHR40094:SF1">
    <property type="entry name" value="UBIQUITIN DOMAIN-CONTAINING PROTEIN"/>
    <property type="match status" value="1"/>
</dbReference>
<dbReference type="GO" id="GO:0004866">
    <property type="term" value="F:endopeptidase inhibitor activity"/>
    <property type="evidence" value="ECO:0007669"/>
    <property type="project" value="InterPro"/>
</dbReference>
<dbReference type="SMART" id="SM01359">
    <property type="entry name" value="A2M_N_2"/>
    <property type="match status" value="1"/>
</dbReference>
<comment type="similarity">
    <text evidence="1">Belongs to the protease inhibitor I39 (alpha-2-macroglobulin) family. Bacterial alpha-2-macroglobulin subfamily.</text>
</comment>
<dbReference type="Pfam" id="PF11974">
    <property type="entry name" value="bMG3"/>
    <property type="match status" value="1"/>
</dbReference>
<comment type="caution">
    <text evidence="5">The sequence shown here is derived from an EMBL/GenBank/DDBJ whole genome shotgun (WGS) entry which is preliminary data.</text>
</comment>
<dbReference type="RefSeq" id="WP_309943233.1">
    <property type="nucleotide sequence ID" value="NZ_AP025308.1"/>
</dbReference>
<feature type="domain" description="Alpha-2-macroglobulin" evidence="4">
    <location>
        <begin position="1195"/>
        <end position="1286"/>
    </location>
</feature>
<dbReference type="InterPro" id="IPR001599">
    <property type="entry name" value="Macroglobln_a2"/>
</dbReference>